<dbReference type="GO" id="GO:0016747">
    <property type="term" value="F:acyltransferase activity, transferring groups other than amino-acyl groups"/>
    <property type="evidence" value="ECO:0007669"/>
    <property type="project" value="InterPro"/>
</dbReference>
<feature type="domain" description="Acyltransferase 3" evidence="2">
    <location>
        <begin position="19"/>
        <end position="342"/>
    </location>
</feature>
<feature type="transmembrane region" description="Helical" evidence="1">
    <location>
        <begin position="286"/>
        <end position="305"/>
    </location>
</feature>
<evidence type="ECO:0000259" key="2">
    <source>
        <dbReference type="Pfam" id="PF01757"/>
    </source>
</evidence>
<dbReference type="GO" id="GO:0016020">
    <property type="term" value="C:membrane"/>
    <property type="evidence" value="ECO:0007669"/>
    <property type="project" value="TreeGrafter"/>
</dbReference>
<proteinExistence type="predicted"/>
<dbReference type="Pfam" id="PF19040">
    <property type="entry name" value="SGNH"/>
    <property type="match status" value="1"/>
</dbReference>
<keyword evidence="1" id="KW-0472">Membrane</keyword>
<protein>
    <submittedName>
        <fullName evidence="4">Peptidoglycan/LPS O-acetylase OafA/YrhL</fullName>
    </submittedName>
</protein>
<dbReference type="EMBL" id="QQAV01000001">
    <property type="protein sequence ID" value="RDI28421.1"/>
    <property type="molecule type" value="Genomic_DNA"/>
</dbReference>
<evidence type="ECO:0000256" key="1">
    <source>
        <dbReference type="SAM" id="Phobius"/>
    </source>
</evidence>
<dbReference type="Pfam" id="PF01757">
    <property type="entry name" value="Acyl_transf_3"/>
    <property type="match status" value="1"/>
</dbReference>
<keyword evidence="1" id="KW-0812">Transmembrane</keyword>
<feature type="transmembrane region" description="Helical" evidence="1">
    <location>
        <begin position="233"/>
        <end position="251"/>
    </location>
</feature>
<feature type="transmembrane region" description="Helical" evidence="1">
    <location>
        <begin position="325"/>
        <end position="345"/>
    </location>
</feature>
<feature type="transmembrane region" description="Helical" evidence="1">
    <location>
        <begin position="199"/>
        <end position="221"/>
    </location>
</feature>
<feature type="transmembrane region" description="Helical" evidence="1">
    <location>
        <begin position="147"/>
        <end position="166"/>
    </location>
</feature>
<keyword evidence="5" id="KW-1185">Reference proteome</keyword>
<dbReference type="RefSeq" id="WP_114801379.1">
    <property type="nucleotide sequence ID" value="NZ_QQAV01000001.1"/>
</dbReference>
<dbReference type="PANTHER" id="PTHR23028:SF53">
    <property type="entry name" value="ACYL_TRANSF_3 DOMAIN-CONTAINING PROTEIN"/>
    <property type="match status" value="1"/>
</dbReference>
<sequence length="673" mass="73580">MPPSPATPPSLSHPAYRPDIDGLRAIAVLSVIIFHASPRWLPGGFVGVDIFFVISGFLISTIMFGSLAGGGFSYAEFYARRIRRIFPGLVLVLIATLAFGWWVLLADEFRQLGKHVLASAGFVANLVLWGEAGYFDTVVETKPLLHLWSLAVEEQFYIFWPLLLTLAWKRQHLLRWMGVAVGLSFLLNVGLVVRHPDAAFYMPFTRVWELGAGAMLAWVAWRRGPGAAPLPGHQLMGAAGLACIVAALGLLDRYKAFPGFWAVLPVLGACLCIAAGPQAWFNRRLLGSRLFVWFGLISYPLYLWHWPLLAYARVLQEGFLDPPRVLRFGALGASVLLAWLTFRFVERPLRRGGRGVVAGLAGAMVVLALVGAAAQLRWLLPRNDDPSIQAIMNASADWVYPEALKPFTFEGQGFERIDGGEREVLLIGDSHVEQYRARALALAERKPDEVSTLLFATRGACPPIPNLIEDRDPICGERLSAALDLVRTPAVKAVVIGGCWGCYFDVDQSPPAASAPPPPDHYYYRDTQGQRHMLRGGDGVDQSIAALGRLLAEIRAMGKTPYLLLNIPVGADFEPRSRLTGNRLERMTAAPVTPMAPLPPSQAALHERLRQLALANGAIPLDPMAGLCRPDGQCVRADGQGDPVYKDATHLRAAYVREAATFLDTALLAPASR</sequence>
<dbReference type="STRING" id="433924.NS331_06220"/>
<evidence type="ECO:0000259" key="3">
    <source>
        <dbReference type="Pfam" id="PF19040"/>
    </source>
</evidence>
<feature type="transmembrane region" description="Helical" evidence="1">
    <location>
        <begin position="257"/>
        <end position="274"/>
    </location>
</feature>
<evidence type="ECO:0000313" key="4">
    <source>
        <dbReference type="EMBL" id="RDI28421.1"/>
    </source>
</evidence>
<feature type="transmembrane region" description="Helical" evidence="1">
    <location>
        <begin position="50"/>
        <end position="73"/>
    </location>
</feature>
<organism evidence="4 5">
    <name type="scientific">Pseudacidovorax intermedius</name>
    <dbReference type="NCBI Taxonomy" id="433924"/>
    <lineage>
        <taxon>Bacteria</taxon>
        <taxon>Pseudomonadati</taxon>
        <taxon>Pseudomonadota</taxon>
        <taxon>Betaproteobacteria</taxon>
        <taxon>Burkholderiales</taxon>
        <taxon>Comamonadaceae</taxon>
        <taxon>Pseudacidovorax</taxon>
    </lineage>
</organism>
<feature type="transmembrane region" description="Helical" evidence="1">
    <location>
        <begin position="357"/>
        <end position="380"/>
    </location>
</feature>
<keyword evidence="1" id="KW-1133">Transmembrane helix</keyword>
<feature type="domain" description="SGNH" evidence="3">
    <location>
        <begin position="414"/>
        <end position="658"/>
    </location>
</feature>
<name>A0A370FNL3_9BURK</name>
<dbReference type="InterPro" id="IPR002656">
    <property type="entry name" value="Acyl_transf_3_dom"/>
</dbReference>
<evidence type="ECO:0000313" key="5">
    <source>
        <dbReference type="Proteomes" id="UP000255265"/>
    </source>
</evidence>
<dbReference type="AlphaFoldDB" id="A0A370FNL3"/>
<dbReference type="GO" id="GO:0009103">
    <property type="term" value="P:lipopolysaccharide biosynthetic process"/>
    <property type="evidence" value="ECO:0007669"/>
    <property type="project" value="TreeGrafter"/>
</dbReference>
<dbReference type="OrthoDB" id="9814807at2"/>
<dbReference type="InterPro" id="IPR043968">
    <property type="entry name" value="SGNH"/>
</dbReference>
<dbReference type="InterPro" id="IPR050879">
    <property type="entry name" value="Acyltransferase_3"/>
</dbReference>
<gene>
    <name evidence="4" type="ORF">DFR41_101174</name>
</gene>
<dbReference type="PANTHER" id="PTHR23028">
    <property type="entry name" value="ACETYLTRANSFERASE"/>
    <property type="match status" value="1"/>
</dbReference>
<accession>A0A370FNL3</accession>
<feature type="transmembrane region" description="Helical" evidence="1">
    <location>
        <begin position="85"/>
        <end position="104"/>
    </location>
</feature>
<dbReference type="Proteomes" id="UP000255265">
    <property type="component" value="Unassembled WGS sequence"/>
</dbReference>
<feature type="transmembrane region" description="Helical" evidence="1">
    <location>
        <begin position="173"/>
        <end position="193"/>
    </location>
</feature>
<reference evidence="4 5" key="1">
    <citation type="submission" date="2018-07" db="EMBL/GenBank/DDBJ databases">
        <title>Genomic Encyclopedia of Type Strains, Phase IV (KMG-IV): sequencing the most valuable type-strain genomes for metagenomic binning, comparative biology and taxonomic classification.</title>
        <authorList>
            <person name="Goeker M."/>
        </authorList>
    </citation>
    <scope>NUCLEOTIDE SEQUENCE [LARGE SCALE GENOMIC DNA]</scope>
    <source>
        <strain evidence="4 5">DSM 21352</strain>
    </source>
</reference>
<comment type="caution">
    <text evidence="4">The sequence shown here is derived from an EMBL/GenBank/DDBJ whole genome shotgun (WGS) entry which is preliminary data.</text>
</comment>